<dbReference type="InterPro" id="IPR006179">
    <property type="entry name" value="5_nucleotidase/apyrase"/>
</dbReference>
<dbReference type="Gene3D" id="3.60.21.10">
    <property type="match status" value="1"/>
</dbReference>
<dbReference type="GO" id="GO:0009166">
    <property type="term" value="P:nucleotide catabolic process"/>
    <property type="evidence" value="ECO:0007669"/>
    <property type="project" value="InterPro"/>
</dbReference>
<evidence type="ECO:0000313" key="3">
    <source>
        <dbReference type="EMBL" id="KAK9727830.1"/>
    </source>
</evidence>
<comment type="caution">
    <text evidence="3">The sequence shown here is derived from an EMBL/GenBank/DDBJ whole genome shotgun (WGS) entry which is preliminary data.</text>
</comment>
<dbReference type="InterPro" id="IPR029052">
    <property type="entry name" value="Metallo-depent_PP-like"/>
</dbReference>
<gene>
    <name evidence="3" type="ORF">QE152_g18973</name>
</gene>
<reference evidence="3 4" key="1">
    <citation type="journal article" date="2024" name="BMC Genomics">
        <title>De novo assembly and annotation of Popillia japonica's genome with initial clues to its potential as an invasive pest.</title>
        <authorList>
            <person name="Cucini C."/>
            <person name="Boschi S."/>
            <person name="Funari R."/>
            <person name="Cardaioli E."/>
            <person name="Iannotti N."/>
            <person name="Marturano G."/>
            <person name="Paoli F."/>
            <person name="Bruttini M."/>
            <person name="Carapelli A."/>
            <person name="Frati F."/>
            <person name="Nardi F."/>
        </authorList>
    </citation>
    <scope>NUCLEOTIDE SEQUENCE [LARGE SCALE GENOMIC DNA]</scope>
    <source>
        <strain evidence="3">DMR45628</strain>
    </source>
</reference>
<organism evidence="3 4">
    <name type="scientific">Popillia japonica</name>
    <name type="common">Japanese beetle</name>
    <dbReference type="NCBI Taxonomy" id="7064"/>
    <lineage>
        <taxon>Eukaryota</taxon>
        <taxon>Metazoa</taxon>
        <taxon>Ecdysozoa</taxon>
        <taxon>Arthropoda</taxon>
        <taxon>Hexapoda</taxon>
        <taxon>Insecta</taxon>
        <taxon>Pterygota</taxon>
        <taxon>Neoptera</taxon>
        <taxon>Endopterygota</taxon>
        <taxon>Coleoptera</taxon>
        <taxon>Polyphaga</taxon>
        <taxon>Scarabaeiformia</taxon>
        <taxon>Scarabaeidae</taxon>
        <taxon>Rutelinae</taxon>
        <taxon>Popillia</taxon>
    </lineage>
</organism>
<name>A0AAW1L3D6_POPJA</name>
<proteinExistence type="predicted"/>
<evidence type="ECO:0000256" key="2">
    <source>
        <dbReference type="ARBA" id="ARBA00012643"/>
    </source>
</evidence>
<dbReference type="EC" id="3.1.3.5" evidence="2"/>
<evidence type="ECO:0000313" key="4">
    <source>
        <dbReference type="Proteomes" id="UP001458880"/>
    </source>
</evidence>
<dbReference type="SUPFAM" id="SSF56300">
    <property type="entry name" value="Metallo-dependent phosphatases"/>
    <property type="match status" value="1"/>
</dbReference>
<keyword evidence="4" id="KW-1185">Reference proteome</keyword>
<protein>
    <recommendedName>
        <fullName evidence="2">5'-nucleotidase</fullName>
        <ecNumber evidence="2">3.1.3.5</ecNumber>
    </recommendedName>
</protein>
<evidence type="ECO:0000256" key="1">
    <source>
        <dbReference type="ARBA" id="ARBA00000815"/>
    </source>
</evidence>
<dbReference type="SUPFAM" id="SSF55816">
    <property type="entry name" value="5'-nucleotidase (syn. UDP-sugar hydrolase), C-terminal domain"/>
    <property type="match status" value="1"/>
</dbReference>
<accession>A0AAW1L3D6</accession>
<dbReference type="InterPro" id="IPR036907">
    <property type="entry name" value="5'-Nucleotdase_C_sf"/>
</dbReference>
<sequence>MSRTGHLVGGLSRLHRYVQEDIFILAEMYTMVMQHAAIPITCVDIELPLANHSVIIPNTKIVVMGYSPPDSARYNLVNMQNINRKETITALNERINSYPKDCLFVAAGCSGIDLAIKIAKEVSKINIVISGCERIMQWNDGEPPEKIPKDSSYPLVIEGVTGNKVLVAHTYGTTKFIGKLQIDINEYGVIENYTGKMIYLNHTFPEGLPVIENILDKINKIELAKSRVFLSGNCTFRECNLGNLIADSFVDYKVNTHHGTYWTDTSIGIAVSVSGLHIRYDSRKKAPRKCMIEVRCSQCDIPSYRKLRPESEYQVITTNNILQGKFGHTIFANTYKLVKNEAVTDYHALRNYLKRQKFISIGRQERIMITLVASLKLYTIARKPKAEYTLWVNKCELKLQALNKSSADGGFIAFTKEHPNYQKYVTHKRRFILKQLAKELMISNMIR</sequence>
<dbReference type="PANTHER" id="PTHR11575:SF24">
    <property type="entry name" value="5'-NUCLEOTIDASE"/>
    <property type="match status" value="1"/>
</dbReference>
<dbReference type="PANTHER" id="PTHR11575">
    <property type="entry name" value="5'-NUCLEOTIDASE-RELATED"/>
    <property type="match status" value="1"/>
</dbReference>
<dbReference type="Gene3D" id="3.90.780.10">
    <property type="entry name" value="5'-Nucleotidase, C-terminal domain"/>
    <property type="match status" value="1"/>
</dbReference>
<dbReference type="Proteomes" id="UP001458880">
    <property type="component" value="Unassembled WGS sequence"/>
</dbReference>
<dbReference type="EMBL" id="JASPKY010000175">
    <property type="protein sequence ID" value="KAK9727830.1"/>
    <property type="molecule type" value="Genomic_DNA"/>
</dbReference>
<dbReference type="GO" id="GO:0008253">
    <property type="term" value="F:5'-nucleotidase activity"/>
    <property type="evidence" value="ECO:0007669"/>
    <property type="project" value="UniProtKB-EC"/>
</dbReference>
<dbReference type="AlphaFoldDB" id="A0AAW1L3D6"/>
<comment type="catalytic activity">
    <reaction evidence="1">
        <text>a ribonucleoside 5'-phosphate + H2O = a ribonucleoside + phosphate</text>
        <dbReference type="Rhea" id="RHEA:12484"/>
        <dbReference type="ChEBI" id="CHEBI:15377"/>
        <dbReference type="ChEBI" id="CHEBI:18254"/>
        <dbReference type="ChEBI" id="CHEBI:43474"/>
        <dbReference type="ChEBI" id="CHEBI:58043"/>
        <dbReference type="EC" id="3.1.3.5"/>
    </reaction>
</comment>